<dbReference type="EMBL" id="BPLQ01007946">
    <property type="protein sequence ID" value="GIY33514.1"/>
    <property type="molecule type" value="Genomic_DNA"/>
</dbReference>
<sequence length="102" mass="11471">MANFFPIIFQNPNLNYHTDPLVCVTCGIFFNLSDHLASEQTNPAHAPKGSSLLSDPAIDWTIFSMPPCVRAMISVRRIHATSVKSPLFTDQGWRKRNKKKAN</sequence>
<proteinExistence type="predicted"/>
<evidence type="ECO:0000313" key="2">
    <source>
        <dbReference type="Proteomes" id="UP001054837"/>
    </source>
</evidence>
<dbReference type="Proteomes" id="UP001054837">
    <property type="component" value="Unassembled WGS sequence"/>
</dbReference>
<name>A0AAV4SHS8_9ARAC</name>
<protein>
    <recommendedName>
        <fullName evidence="3">C2H2-type domain-containing protein</fullName>
    </recommendedName>
</protein>
<evidence type="ECO:0000313" key="1">
    <source>
        <dbReference type="EMBL" id="GIY33514.1"/>
    </source>
</evidence>
<accession>A0AAV4SHS8</accession>
<keyword evidence="2" id="KW-1185">Reference proteome</keyword>
<gene>
    <name evidence="1" type="ORF">CDAR_105391</name>
</gene>
<comment type="caution">
    <text evidence="1">The sequence shown here is derived from an EMBL/GenBank/DDBJ whole genome shotgun (WGS) entry which is preliminary data.</text>
</comment>
<organism evidence="1 2">
    <name type="scientific">Caerostris darwini</name>
    <dbReference type="NCBI Taxonomy" id="1538125"/>
    <lineage>
        <taxon>Eukaryota</taxon>
        <taxon>Metazoa</taxon>
        <taxon>Ecdysozoa</taxon>
        <taxon>Arthropoda</taxon>
        <taxon>Chelicerata</taxon>
        <taxon>Arachnida</taxon>
        <taxon>Araneae</taxon>
        <taxon>Araneomorphae</taxon>
        <taxon>Entelegynae</taxon>
        <taxon>Araneoidea</taxon>
        <taxon>Araneidae</taxon>
        <taxon>Caerostris</taxon>
    </lineage>
</organism>
<evidence type="ECO:0008006" key="3">
    <source>
        <dbReference type="Google" id="ProtNLM"/>
    </source>
</evidence>
<dbReference type="AlphaFoldDB" id="A0AAV4SHS8"/>
<reference evidence="1 2" key="1">
    <citation type="submission" date="2021-06" db="EMBL/GenBank/DDBJ databases">
        <title>Caerostris darwini draft genome.</title>
        <authorList>
            <person name="Kono N."/>
            <person name="Arakawa K."/>
        </authorList>
    </citation>
    <scope>NUCLEOTIDE SEQUENCE [LARGE SCALE GENOMIC DNA]</scope>
</reference>